<gene>
    <name evidence="7" type="primary">SPAC24H6.02c</name>
    <name evidence="7" type="ORF">LOC62_05G007375</name>
</gene>
<evidence type="ECO:0000256" key="4">
    <source>
        <dbReference type="PROSITE-ProRule" id="PRU00834"/>
    </source>
</evidence>
<dbReference type="PANTHER" id="PTHR20922:SF13">
    <property type="entry name" value="DNL-TYPE ZINC FINGER PROTEIN"/>
    <property type="match status" value="1"/>
</dbReference>
<feature type="region of interest" description="Disordered" evidence="5">
    <location>
        <begin position="43"/>
        <end position="86"/>
    </location>
</feature>
<keyword evidence="8" id="KW-1185">Reference proteome</keyword>
<evidence type="ECO:0000313" key="7">
    <source>
        <dbReference type="EMBL" id="WOO83853.1"/>
    </source>
</evidence>
<feature type="domain" description="DNL-type" evidence="6">
    <location>
        <begin position="92"/>
        <end position="182"/>
    </location>
</feature>
<dbReference type="GO" id="GO:0030150">
    <property type="term" value="P:protein import into mitochondrial matrix"/>
    <property type="evidence" value="ECO:0007669"/>
    <property type="project" value="TreeGrafter"/>
</dbReference>
<dbReference type="InterPro" id="IPR024158">
    <property type="entry name" value="Mt_import_TIM15"/>
</dbReference>
<dbReference type="GO" id="GO:0006457">
    <property type="term" value="P:protein folding"/>
    <property type="evidence" value="ECO:0007669"/>
    <property type="project" value="TreeGrafter"/>
</dbReference>
<reference evidence="7" key="1">
    <citation type="submission" date="2023-10" db="EMBL/GenBank/DDBJ databases">
        <authorList>
            <person name="Noh H."/>
        </authorList>
    </citation>
    <scope>NUCLEOTIDE SEQUENCE</scope>
    <source>
        <strain evidence="7">DUCC4014</strain>
    </source>
</reference>
<evidence type="ECO:0000256" key="2">
    <source>
        <dbReference type="ARBA" id="ARBA00022771"/>
    </source>
</evidence>
<accession>A0AAF0YBR5</accession>
<dbReference type="AlphaFoldDB" id="A0AAF0YBR5"/>
<dbReference type="PANTHER" id="PTHR20922">
    <property type="entry name" value="DNL-TYPE ZINC FINGER PROTEIN"/>
    <property type="match status" value="1"/>
</dbReference>
<protein>
    <submittedName>
        <fullName evidence="7">Purtative protein</fullName>
    </submittedName>
</protein>
<dbReference type="InterPro" id="IPR007853">
    <property type="entry name" value="Znf_DNL-typ"/>
</dbReference>
<dbReference type="GO" id="GO:0008270">
    <property type="term" value="F:zinc ion binding"/>
    <property type="evidence" value="ECO:0007669"/>
    <property type="project" value="UniProtKB-KW"/>
</dbReference>
<dbReference type="GO" id="GO:0005739">
    <property type="term" value="C:mitochondrion"/>
    <property type="evidence" value="ECO:0007669"/>
    <property type="project" value="TreeGrafter"/>
</dbReference>
<dbReference type="Pfam" id="PF05180">
    <property type="entry name" value="zf-DNL"/>
    <property type="match status" value="1"/>
</dbReference>
<evidence type="ECO:0000256" key="3">
    <source>
        <dbReference type="ARBA" id="ARBA00022833"/>
    </source>
</evidence>
<evidence type="ECO:0000259" key="6">
    <source>
        <dbReference type="PROSITE" id="PS51501"/>
    </source>
</evidence>
<organism evidence="7 8">
    <name type="scientific">Vanrija pseudolonga</name>
    <dbReference type="NCBI Taxonomy" id="143232"/>
    <lineage>
        <taxon>Eukaryota</taxon>
        <taxon>Fungi</taxon>
        <taxon>Dikarya</taxon>
        <taxon>Basidiomycota</taxon>
        <taxon>Agaricomycotina</taxon>
        <taxon>Tremellomycetes</taxon>
        <taxon>Trichosporonales</taxon>
        <taxon>Trichosporonaceae</taxon>
        <taxon>Vanrija</taxon>
    </lineage>
</organism>
<keyword evidence="3" id="KW-0862">Zinc</keyword>
<evidence type="ECO:0000313" key="8">
    <source>
        <dbReference type="Proteomes" id="UP000827549"/>
    </source>
</evidence>
<dbReference type="RefSeq" id="XP_062629879.1">
    <property type="nucleotide sequence ID" value="XM_062773895.1"/>
</dbReference>
<keyword evidence="2 4" id="KW-0863">Zinc-finger</keyword>
<name>A0AAF0YBR5_9TREE</name>
<keyword evidence="1" id="KW-0479">Metal-binding</keyword>
<dbReference type="GO" id="GO:0050821">
    <property type="term" value="P:protein stabilization"/>
    <property type="evidence" value="ECO:0007669"/>
    <property type="project" value="TreeGrafter"/>
</dbReference>
<evidence type="ECO:0000256" key="5">
    <source>
        <dbReference type="SAM" id="MobiDB-lite"/>
    </source>
</evidence>
<dbReference type="Proteomes" id="UP000827549">
    <property type="component" value="Chromosome 5"/>
</dbReference>
<proteinExistence type="predicted"/>
<evidence type="ECO:0000256" key="1">
    <source>
        <dbReference type="ARBA" id="ARBA00022723"/>
    </source>
</evidence>
<dbReference type="PROSITE" id="PS51501">
    <property type="entry name" value="ZF_DNL"/>
    <property type="match status" value="1"/>
</dbReference>
<feature type="compositionally biased region" description="Low complexity" evidence="5">
    <location>
        <begin position="43"/>
        <end position="55"/>
    </location>
</feature>
<dbReference type="EMBL" id="CP086718">
    <property type="protein sequence ID" value="WOO83853.1"/>
    <property type="molecule type" value="Genomic_DNA"/>
</dbReference>
<sequence>MAAVSRTLFRAATSARVLALPRMAPAATSAARFAPFAFTRYNSSSSSSSSSSTPASTPPTTPESSSHALPAPDANAPASPGTTGPQKLAQIEPRLAMTFTCTHNDCGHRSTHEFAKKSYEKGVVIVQCPECKARHLIADHLGWFKEVTDNGKLKTVEDLVREKGEKVTKGRVNMDGDIEYAP</sequence>
<dbReference type="GeneID" id="87810548"/>
<dbReference type="GO" id="GO:0051087">
    <property type="term" value="F:protein-folding chaperone binding"/>
    <property type="evidence" value="ECO:0007669"/>
    <property type="project" value="TreeGrafter"/>
</dbReference>